<dbReference type="Gene3D" id="3.40.30.10">
    <property type="entry name" value="Glutaredoxin"/>
    <property type="match status" value="1"/>
</dbReference>
<sequence>MSQSAPEDANGPDGSELYRFRLYVTGASTYSVRAIANIKHICETHLPGRYTLTIIDVHQQKQFAESVQIIALPLLIKEAPWPERRFIGDLSDTDKVLKGLGIIG</sequence>
<dbReference type="OrthoDB" id="5458519at2"/>
<dbReference type="InterPro" id="IPR039022">
    <property type="entry name" value="KaiB-like"/>
</dbReference>
<comment type="caution">
    <text evidence="2">The sequence shown here is derived from an EMBL/GenBank/DDBJ whole genome shotgun (WGS) entry which is preliminary data.</text>
</comment>
<name>A0A327WQ94_LARAB</name>
<evidence type="ECO:0000259" key="1">
    <source>
        <dbReference type="SMART" id="SM01248"/>
    </source>
</evidence>
<feature type="domain" description="KaiB" evidence="1">
    <location>
        <begin position="21"/>
        <end position="102"/>
    </location>
</feature>
<dbReference type="InterPro" id="IPR011649">
    <property type="entry name" value="KaiB_domain"/>
</dbReference>
<dbReference type="PANTHER" id="PTHR41709">
    <property type="entry name" value="KAIB-LIKE PROTEIN 1"/>
    <property type="match status" value="1"/>
</dbReference>
<dbReference type="Pfam" id="PF07689">
    <property type="entry name" value="KaiB"/>
    <property type="match status" value="1"/>
</dbReference>
<dbReference type="InterPro" id="IPR036249">
    <property type="entry name" value="Thioredoxin-like_sf"/>
</dbReference>
<dbReference type="Proteomes" id="UP000248790">
    <property type="component" value="Unassembled WGS sequence"/>
</dbReference>
<dbReference type="SUPFAM" id="SSF52833">
    <property type="entry name" value="Thioredoxin-like"/>
    <property type="match status" value="1"/>
</dbReference>
<proteinExistence type="predicted"/>
<gene>
    <name evidence="2" type="ORF">LX87_04013</name>
</gene>
<organism evidence="2 3">
    <name type="scientific">Larkinella arboricola</name>
    <dbReference type="NCBI Taxonomy" id="643671"/>
    <lineage>
        <taxon>Bacteria</taxon>
        <taxon>Pseudomonadati</taxon>
        <taxon>Bacteroidota</taxon>
        <taxon>Cytophagia</taxon>
        <taxon>Cytophagales</taxon>
        <taxon>Spirosomataceae</taxon>
        <taxon>Larkinella</taxon>
    </lineage>
</organism>
<dbReference type="CDD" id="cd02978">
    <property type="entry name" value="KaiB_like"/>
    <property type="match status" value="1"/>
</dbReference>
<evidence type="ECO:0000313" key="3">
    <source>
        <dbReference type="Proteomes" id="UP000248790"/>
    </source>
</evidence>
<dbReference type="RefSeq" id="WP_111630048.1">
    <property type="nucleotide sequence ID" value="NZ_QLMC01000005.1"/>
</dbReference>
<keyword evidence="3" id="KW-1185">Reference proteome</keyword>
<evidence type="ECO:0000313" key="2">
    <source>
        <dbReference type="EMBL" id="RAJ94129.1"/>
    </source>
</evidence>
<dbReference type="AlphaFoldDB" id="A0A327WQ94"/>
<dbReference type="PANTHER" id="PTHR41709:SF2">
    <property type="entry name" value="CIRCADIAN CLOCK PROTEIN KAIB2"/>
    <property type="match status" value="1"/>
</dbReference>
<protein>
    <submittedName>
        <fullName evidence="2">Circadian clock protein KaiB</fullName>
    </submittedName>
</protein>
<dbReference type="GO" id="GO:0048511">
    <property type="term" value="P:rhythmic process"/>
    <property type="evidence" value="ECO:0007669"/>
    <property type="project" value="InterPro"/>
</dbReference>
<accession>A0A327WQ94</accession>
<dbReference type="SMART" id="SM01248">
    <property type="entry name" value="KaiB"/>
    <property type="match status" value="1"/>
</dbReference>
<reference evidence="2 3" key="1">
    <citation type="submission" date="2018-06" db="EMBL/GenBank/DDBJ databases">
        <title>Genomic Encyclopedia of Archaeal and Bacterial Type Strains, Phase II (KMG-II): from individual species to whole genera.</title>
        <authorList>
            <person name="Goeker M."/>
        </authorList>
    </citation>
    <scope>NUCLEOTIDE SEQUENCE [LARGE SCALE GENOMIC DNA]</scope>
    <source>
        <strain evidence="2 3">DSM 21851</strain>
    </source>
</reference>
<dbReference type="EMBL" id="QLMC01000005">
    <property type="protein sequence ID" value="RAJ94129.1"/>
    <property type="molecule type" value="Genomic_DNA"/>
</dbReference>